<comment type="caution">
    <text evidence="2">The sequence shown here is derived from an EMBL/GenBank/DDBJ whole genome shotgun (WGS) entry which is preliminary data.</text>
</comment>
<dbReference type="InterPro" id="IPR029044">
    <property type="entry name" value="Nucleotide-diphossugar_trans"/>
</dbReference>
<dbReference type="Gene3D" id="3.90.550.10">
    <property type="entry name" value="Spore Coat Polysaccharide Biosynthesis Protein SpsA, Chain A"/>
    <property type="match status" value="1"/>
</dbReference>
<dbReference type="EMBL" id="WSFO01000005">
    <property type="protein sequence ID" value="KAE9630090.1"/>
    <property type="molecule type" value="Genomic_DNA"/>
</dbReference>
<sequence>MPEFTIIMPCFNAAKTLNESIGALLSQTIRDWELICIDDGSTDDTPKLLKGWEDADPRIKMLRNIGKGPSAARNMGAHHATGEILCFCDADDLWVPSKLETLHRAFLDDTTDGLFGRVAFFRRRGKADAHSTVPKAPLSVPLLMGENPVCTTSNISLRRKVFLQSGGFDSNMVHNEDLEWLIRLVGSGASINGLDQLHVWYRTNPQGLSSDLVAMSRSRQRVLATARSFGFQPDRRAEAIYMRYLARRALRLGHYGSSAIYLTFSGLMQSPRAFLFPLRRGLLTAIGSLCAPLLPKSLRRSLFNR</sequence>
<dbReference type="RefSeq" id="WP_158979323.1">
    <property type="nucleotide sequence ID" value="NZ_WSFO01000005.1"/>
</dbReference>
<dbReference type="AlphaFoldDB" id="A0A6A4RGZ9"/>
<dbReference type="Pfam" id="PF00535">
    <property type="entry name" value="Glycos_transf_2"/>
    <property type="match status" value="1"/>
</dbReference>
<dbReference type="PANTHER" id="PTHR43685">
    <property type="entry name" value="GLYCOSYLTRANSFERASE"/>
    <property type="match status" value="1"/>
</dbReference>
<reference evidence="2 3" key="1">
    <citation type="submission" date="2019-12" db="EMBL/GenBank/DDBJ databases">
        <authorList>
            <person name="Zhang Y.-J."/>
        </authorList>
    </citation>
    <scope>NUCLEOTIDE SEQUENCE [LARGE SCALE GENOMIC DNA]</scope>
    <source>
        <strain evidence="2 3">H18S-6</strain>
    </source>
</reference>
<dbReference type="GO" id="GO:0016740">
    <property type="term" value="F:transferase activity"/>
    <property type="evidence" value="ECO:0007669"/>
    <property type="project" value="UniProtKB-KW"/>
</dbReference>
<evidence type="ECO:0000313" key="3">
    <source>
        <dbReference type="Proteomes" id="UP000441586"/>
    </source>
</evidence>
<evidence type="ECO:0000259" key="1">
    <source>
        <dbReference type="Pfam" id="PF00535"/>
    </source>
</evidence>
<dbReference type="InterPro" id="IPR050834">
    <property type="entry name" value="Glycosyltransf_2"/>
</dbReference>
<dbReference type="PANTHER" id="PTHR43685:SF2">
    <property type="entry name" value="GLYCOSYLTRANSFERASE 2-LIKE DOMAIN-CONTAINING PROTEIN"/>
    <property type="match status" value="1"/>
</dbReference>
<dbReference type="Proteomes" id="UP000441586">
    <property type="component" value="Unassembled WGS sequence"/>
</dbReference>
<accession>A0A6A4RGZ9</accession>
<organism evidence="2 3">
    <name type="scientific">Parasedimentitalea maritima</name>
    <dbReference type="NCBI Taxonomy" id="2578117"/>
    <lineage>
        <taxon>Bacteria</taxon>
        <taxon>Pseudomonadati</taxon>
        <taxon>Pseudomonadota</taxon>
        <taxon>Alphaproteobacteria</taxon>
        <taxon>Rhodobacterales</taxon>
        <taxon>Paracoccaceae</taxon>
        <taxon>Parasedimentitalea</taxon>
    </lineage>
</organism>
<gene>
    <name evidence="2" type="ORF">GP644_10415</name>
</gene>
<dbReference type="InterPro" id="IPR001173">
    <property type="entry name" value="Glyco_trans_2-like"/>
</dbReference>
<dbReference type="CDD" id="cd00761">
    <property type="entry name" value="Glyco_tranf_GTA_type"/>
    <property type="match status" value="1"/>
</dbReference>
<protein>
    <submittedName>
        <fullName evidence="2">Glycosyltransferase</fullName>
    </submittedName>
</protein>
<keyword evidence="2" id="KW-0808">Transferase</keyword>
<proteinExistence type="predicted"/>
<name>A0A6A4RGZ9_9RHOB</name>
<feature type="domain" description="Glycosyltransferase 2-like" evidence="1">
    <location>
        <begin position="5"/>
        <end position="162"/>
    </location>
</feature>
<dbReference type="SUPFAM" id="SSF53448">
    <property type="entry name" value="Nucleotide-diphospho-sugar transferases"/>
    <property type="match status" value="1"/>
</dbReference>
<evidence type="ECO:0000313" key="2">
    <source>
        <dbReference type="EMBL" id="KAE9630090.1"/>
    </source>
</evidence>